<evidence type="ECO:0000313" key="6">
    <source>
        <dbReference type="EMBL" id="MDQ0513891.1"/>
    </source>
</evidence>
<proteinExistence type="inferred from homology"/>
<evidence type="ECO:0000256" key="1">
    <source>
        <dbReference type="ARBA" id="ARBA00001964"/>
    </source>
</evidence>
<dbReference type="Gene3D" id="3.40.50.970">
    <property type="match status" value="1"/>
</dbReference>
<keyword evidence="7" id="KW-1185">Reference proteome</keyword>
<dbReference type="Proteomes" id="UP001240643">
    <property type="component" value="Unassembled WGS sequence"/>
</dbReference>
<keyword evidence="3 4" id="KW-0786">Thiamine pyrophosphate</keyword>
<reference evidence="6" key="1">
    <citation type="submission" date="2023-07" db="EMBL/GenBank/DDBJ databases">
        <title>Genomic Encyclopedia of Type Strains, Phase IV (KMG-IV): sequencing the most valuable type-strain genomes for metagenomic binning, comparative biology and taxonomic classification.</title>
        <authorList>
            <person name="Goeker M."/>
        </authorList>
    </citation>
    <scope>NUCLEOTIDE SEQUENCE [LARGE SCALE GENOMIC DNA]</scope>
    <source>
        <strain evidence="6">DSM 21204</strain>
    </source>
</reference>
<dbReference type="CDD" id="cd02000">
    <property type="entry name" value="TPP_E1_PDC_ADC_BCADC"/>
    <property type="match status" value="1"/>
</dbReference>
<dbReference type="EC" id="1.2.4.4" evidence="4"/>
<protein>
    <recommendedName>
        <fullName evidence="4">2-oxoisovalerate dehydrogenase subunit alpha</fullName>
        <ecNumber evidence="4">1.2.4.4</ecNumber>
    </recommendedName>
    <alternativeName>
        <fullName evidence="4">Branched-chain alpha-keto acid dehydrogenase E1 component alpha chain</fullName>
    </alternativeName>
</protein>
<dbReference type="PANTHER" id="PTHR43380:SF1">
    <property type="entry name" value="2-OXOISOVALERATE DEHYDROGENASE SUBUNIT ALPHA, MITOCHONDRIAL"/>
    <property type="match status" value="1"/>
</dbReference>
<comment type="caution">
    <text evidence="6">The sequence shown here is derived from an EMBL/GenBank/DDBJ whole genome shotgun (WGS) entry which is preliminary data.</text>
</comment>
<evidence type="ECO:0000313" key="7">
    <source>
        <dbReference type="Proteomes" id="UP001240643"/>
    </source>
</evidence>
<evidence type="ECO:0000256" key="3">
    <source>
        <dbReference type="ARBA" id="ARBA00023052"/>
    </source>
</evidence>
<comment type="cofactor">
    <cofactor evidence="1 4">
        <name>thiamine diphosphate</name>
        <dbReference type="ChEBI" id="CHEBI:58937"/>
    </cofactor>
</comment>
<dbReference type="InterPro" id="IPR029061">
    <property type="entry name" value="THDP-binding"/>
</dbReference>
<dbReference type="RefSeq" id="WP_256547415.1">
    <property type="nucleotide sequence ID" value="NZ_CP101809.1"/>
</dbReference>
<dbReference type="GO" id="GO:0004739">
    <property type="term" value="F:pyruvate dehydrogenase (acetyl-transferring) activity"/>
    <property type="evidence" value="ECO:0007669"/>
    <property type="project" value="UniProtKB-EC"/>
</dbReference>
<sequence length="363" mass="40816">MSITPKLHFFKSEQKPYRLLDKDGNWLYPEKKAPLSVAKVKAAFERMIFQRTLDEKMLQMQRQGRMLTFAPNLGEECLQVATALAMNSEDWLIPAFRSGLLMLERGFSLKNMLLYWNGNERGCEVGEKWNTLPINITIGTQMSHAAGIGWALRIDKKEAAAVSFIGDGGTAEGEFYESLNFAALRKAKWVAAINNNGFAISTRTDLESGINDLSAKAIAAGAHYLSVDGNDIFASYEAAKLALDFARSENGGPVVLEFVTYRKGPHTTSDDPSIYLKPEEKTVGEATDPFIRTEKWLRDKKAWTDEDYNRTREAALKEIDEAFKQMEAELIPPLADVFDYTYAELTPDLKRQKEDAIKRFGGK</sequence>
<accession>A0ABU0LYU8</accession>
<comment type="catalytic activity">
    <reaction evidence="4">
        <text>N(6)-[(R)-lipoyl]-L-lysyl-[protein] + 3-methyl-2-oxobutanoate + H(+) = N(6)-[(R)-S(8)-2-methylpropanoyldihydrolipoyl]-L-lysyl-[protein] + CO2</text>
        <dbReference type="Rhea" id="RHEA:13457"/>
        <dbReference type="Rhea" id="RHEA-COMP:10474"/>
        <dbReference type="Rhea" id="RHEA-COMP:10497"/>
        <dbReference type="ChEBI" id="CHEBI:11851"/>
        <dbReference type="ChEBI" id="CHEBI:15378"/>
        <dbReference type="ChEBI" id="CHEBI:16526"/>
        <dbReference type="ChEBI" id="CHEBI:83099"/>
        <dbReference type="ChEBI" id="CHEBI:83142"/>
        <dbReference type="EC" id="1.2.4.4"/>
    </reaction>
</comment>
<feature type="domain" description="Dehydrogenase E1 component" evidence="5">
    <location>
        <begin position="46"/>
        <end position="332"/>
    </location>
</feature>
<dbReference type="SUPFAM" id="SSF52518">
    <property type="entry name" value="Thiamin diphosphate-binding fold (THDP-binding)"/>
    <property type="match status" value="1"/>
</dbReference>
<dbReference type="EMBL" id="JAUSWO010000001">
    <property type="protein sequence ID" value="MDQ0513891.1"/>
    <property type="molecule type" value="Genomic_DNA"/>
</dbReference>
<keyword evidence="2 4" id="KW-0560">Oxidoreductase</keyword>
<gene>
    <name evidence="6" type="ORF">J2Z62_000329</name>
</gene>
<keyword evidence="6" id="KW-0670">Pyruvate</keyword>
<comment type="function">
    <text evidence="4">The branched-chain alpha-keto dehydrogenase complex catalyzes the overall conversion of alpha-keto acids to acyl-CoA and CO(2). It contains multiple copies of three enzymatic components: branched-chain alpha-keto acid decarboxylase (E1), lipoamide acyltransferase (E2) and lipoamide dehydrogenase (E3).</text>
</comment>
<name>A0ABU0LYU8_9BACT</name>
<dbReference type="InterPro" id="IPR001017">
    <property type="entry name" value="DH_E1"/>
</dbReference>
<evidence type="ECO:0000256" key="4">
    <source>
        <dbReference type="RuleBase" id="RU365014"/>
    </source>
</evidence>
<evidence type="ECO:0000256" key="2">
    <source>
        <dbReference type="ARBA" id="ARBA00023002"/>
    </source>
</evidence>
<dbReference type="Pfam" id="PF00676">
    <property type="entry name" value="E1_dh"/>
    <property type="match status" value="1"/>
</dbReference>
<evidence type="ECO:0000259" key="5">
    <source>
        <dbReference type="Pfam" id="PF00676"/>
    </source>
</evidence>
<comment type="similarity">
    <text evidence="4">Belongs to the BCKDHA family.</text>
</comment>
<dbReference type="InterPro" id="IPR050771">
    <property type="entry name" value="Alpha-ketoacid_DH_E1_comp"/>
</dbReference>
<organism evidence="6 7">
    <name type="scientific">Mycoplasmoides fastidiosum</name>
    <dbReference type="NCBI Taxonomy" id="92758"/>
    <lineage>
        <taxon>Bacteria</taxon>
        <taxon>Bacillati</taxon>
        <taxon>Mycoplasmatota</taxon>
        <taxon>Mycoplasmoidales</taxon>
        <taxon>Mycoplasmoidaceae</taxon>
        <taxon>Mycoplasmoides</taxon>
    </lineage>
</organism>
<dbReference type="PANTHER" id="PTHR43380">
    <property type="entry name" value="2-OXOISOVALERATE DEHYDROGENASE SUBUNIT ALPHA, MITOCHONDRIAL"/>
    <property type="match status" value="1"/>
</dbReference>